<dbReference type="EMBL" id="GG692428">
    <property type="protein sequence ID" value="EER39736.1"/>
    <property type="molecule type" value="Genomic_DNA"/>
</dbReference>
<dbReference type="AlphaFoldDB" id="C6HIS4"/>
<evidence type="ECO:0000313" key="1">
    <source>
        <dbReference type="EMBL" id="EER39736.1"/>
    </source>
</evidence>
<reference evidence="2" key="1">
    <citation type="submission" date="2009-05" db="EMBL/GenBank/DDBJ databases">
        <title>The genome sequence of Ajellomyces capsulatus strain H143.</title>
        <authorList>
            <person name="Champion M."/>
            <person name="Cuomo C.A."/>
            <person name="Ma L.-J."/>
            <person name="Henn M.R."/>
            <person name="Sil A."/>
            <person name="Goldman B."/>
            <person name="Young S.K."/>
            <person name="Kodira C.D."/>
            <person name="Zeng Q."/>
            <person name="Koehrsen M."/>
            <person name="Alvarado L."/>
            <person name="Berlin A.M."/>
            <person name="Borenstein D."/>
            <person name="Chen Z."/>
            <person name="Engels R."/>
            <person name="Freedman E."/>
            <person name="Gellesch M."/>
            <person name="Goldberg J."/>
            <person name="Griggs A."/>
            <person name="Gujja S."/>
            <person name="Heiman D.I."/>
            <person name="Hepburn T.A."/>
            <person name="Howarth C."/>
            <person name="Jen D."/>
            <person name="Larson L."/>
            <person name="Lewis B."/>
            <person name="Mehta T."/>
            <person name="Park D."/>
            <person name="Pearson M."/>
            <person name="Roberts A."/>
            <person name="Saif S."/>
            <person name="Shea T.D."/>
            <person name="Shenoy N."/>
            <person name="Sisk P."/>
            <person name="Stolte C."/>
            <person name="Sykes S."/>
            <person name="Walk T."/>
            <person name="White J."/>
            <person name="Yandava C."/>
            <person name="Klein B."/>
            <person name="McEwen J.G."/>
            <person name="Puccia R."/>
            <person name="Goldman G.H."/>
            <person name="Felipe M.S."/>
            <person name="Nino-Vega G."/>
            <person name="San-Blas G."/>
            <person name="Taylor J.W."/>
            <person name="Mendoza L."/>
            <person name="Galagan J.E."/>
            <person name="Nusbaum C."/>
            <person name="Birren B.W."/>
        </authorList>
    </citation>
    <scope>NUCLEOTIDE SEQUENCE [LARGE SCALE GENOMIC DNA]</scope>
    <source>
        <strain evidence="2">H143</strain>
    </source>
</reference>
<accession>C6HIS4</accession>
<proteinExistence type="predicted"/>
<dbReference type="HOGENOM" id="CLU_2276648_0_0_1"/>
<name>C6HIS4_AJECH</name>
<organism evidence="1 2">
    <name type="scientific">Ajellomyces capsulatus (strain H143)</name>
    <name type="common">Darling's disease fungus</name>
    <name type="synonym">Histoplasma capsulatum</name>
    <dbReference type="NCBI Taxonomy" id="544712"/>
    <lineage>
        <taxon>Eukaryota</taxon>
        <taxon>Fungi</taxon>
        <taxon>Dikarya</taxon>
        <taxon>Ascomycota</taxon>
        <taxon>Pezizomycotina</taxon>
        <taxon>Eurotiomycetes</taxon>
        <taxon>Eurotiomycetidae</taxon>
        <taxon>Onygenales</taxon>
        <taxon>Ajellomycetaceae</taxon>
        <taxon>Histoplasma</taxon>
    </lineage>
</organism>
<sequence length="102" mass="11037">MMETAAQNQFEWLVQATLELFKSSKRGAVSESRTAKIKILVGSSGARDRLEAGPQQPWARSAKSLDMQTLAHLVTITAHCTLHTAVSGAASRLLLGLSLEME</sequence>
<dbReference type="VEuPathDB" id="FungiDB:HCDG_05958"/>
<protein>
    <submittedName>
        <fullName evidence="1">Uncharacterized protein</fullName>
    </submittedName>
</protein>
<dbReference type="Proteomes" id="UP000002624">
    <property type="component" value="Unassembled WGS sequence"/>
</dbReference>
<evidence type="ECO:0000313" key="2">
    <source>
        <dbReference type="Proteomes" id="UP000002624"/>
    </source>
</evidence>
<gene>
    <name evidence="1" type="ORF">HCDG_05958</name>
</gene>